<evidence type="ECO:0000313" key="2">
    <source>
        <dbReference type="Proteomes" id="UP000265520"/>
    </source>
</evidence>
<organism evidence="1 2">
    <name type="scientific">Trifolium medium</name>
    <dbReference type="NCBI Taxonomy" id="97028"/>
    <lineage>
        <taxon>Eukaryota</taxon>
        <taxon>Viridiplantae</taxon>
        <taxon>Streptophyta</taxon>
        <taxon>Embryophyta</taxon>
        <taxon>Tracheophyta</taxon>
        <taxon>Spermatophyta</taxon>
        <taxon>Magnoliopsida</taxon>
        <taxon>eudicotyledons</taxon>
        <taxon>Gunneridae</taxon>
        <taxon>Pentapetalae</taxon>
        <taxon>rosids</taxon>
        <taxon>fabids</taxon>
        <taxon>Fabales</taxon>
        <taxon>Fabaceae</taxon>
        <taxon>Papilionoideae</taxon>
        <taxon>50 kb inversion clade</taxon>
        <taxon>NPAAA clade</taxon>
        <taxon>Hologalegina</taxon>
        <taxon>IRL clade</taxon>
        <taxon>Trifolieae</taxon>
        <taxon>Trifolium</taxon>
    </lineage>
</organism>
<sequence length="59" mass="6922">ELAKLLIRELCSVVCDHDLWNPKPGKYVSLEEAEHDKRRYIGEGFYFYPFGEVVDSDDE</sequence>
<dbReference type="Proteomes" id="UP000265520">
    <property type="component" value="Unassembled WGS sequence"/>
</dbReference>
<comment type="caution">
    <text evidence="1">The sequence shown here is derived from an EMBL/GenBank/DDBJ whole genome shotgun (WGS) entry which is preliminary data.</text>
</comment>
<evidence type="ECO:0000313" key="1">
    <source>
        <dbReference type="EMBL" id="MCI97174.1"/>
    </source>
</evidence>
<proteinExistence type="predicted"/>
<accession>A0A392W957</accession>
<protein>
    <submittedName>
        <fullName evidence="1">Uncharacterized protein</fullName>
    </submittedName>
</protein>
<feature type="non-terminal residue" evidence="1">
    <location>
        <position position="1"/>
    </location>
</feature>
<dbReference type="AlphaFoldDB" id="A0A392W957"/>
<reference evidence="1 2" key="1">
    <citation type="journal article" date="2018" name="Front. Plant Sci.">
        <title>Red Clover (Trifolium pratense) and Zigzag Clover (T. medium) - A Picture of Genomic Similarities and Differences.</title>
        <authorList>
            <person name="Dluhosova J."/>
            <person name="Istvanek J."/>
            <person name="Nedelnik J."/>
            <person name="Repkova J."/>
        </authorList>
    </citation>
    <scope>NUCLEOTIDE SEQUENCE [LARGE SCALE GENOMIC DNA]</scope>
    <source>
        <strain evidence="2">cv. 10/8</strain>
        <tissue evidence="1">Leaf</tissue>
    </source>
</reference>
<feature type="non-terminal residue" evidence="1">
    <location>
        <position position="59"/>
    </location>
</feature>
<dbReference type="EMBL" id="LXQA011434952">
    <property type="protein sequence ID" value="MCI97174.1"/>
    <property type="molecule type" value="Genomic_DNA"/>
</dbReference>
<keyword evidence="2" id="KW-1185">Reference proteome</keyword>
<name>A0A392W957_9FABA</name>